<organism evidence="1 2">
    <name type="scientific">Gillisia limnaea (strain DSM 15749 / LMG 21470 / R-8282)</name>
    <dbReference type="NCBI Taxonomy" id="865937"/>
    <lineage>
        <taxon>Bacteria</taxon>
        <taxon>Pseudomonadati</taxon>
        <taxon>Bacteroidota</taxon>
        <taxon>Flavobacteriia</taxon>
        <taxon>Flavobacteriales</taxon>
        <taxon>Flavobacteriaceae</taxon>
        <taxon>Gillisia</taxon>
    </lineage>
</organism>
<keyword evidence="2" id="KW-1185">Reference proteome</keyword>
<dbReference type="eggNOG" id="ENOG502ZMKF">
    <property type="taxonomic scope" value="Bacteria"/>
</dbReference>
<evidence type="ECO:0000313" key="2">
    <source>
        <dbReference type="Proteomes" id="UP000003844"/>
    </source>
</evidence>
<dbReference type="HOGENOM" id="CLU_2603468_0_0_10"/>
<dbReference type="OrthoDB" id="1956952at2"/>
<dbReference type="AlphaFoldDB" id="H2BXX1"/>
<name>H2BXX1_GILLR</name>
<proteinExistence type="predicted"/>
<evidence type="ECO:0000313" key="1">
    <source>
        <dbReference type="EMBL" id="EHQ02134.1"/>
    </source>
</evidence>
<dbReference type="EMBL" id="JH594606">
    <property type="protein sequence ID" value="EHQ02134.1"/>
    <property type="molecule type" value="Genomic_DNA"/>
</dbReference>
<dbReference type="STRING" id="865937.Gilli_1480"/>
<dbReference type="Proteomes" id="UP000003844">
    <property type="component" value="Unassembled WGS sequence"/>
</dbReference>
<dbReference type="RefSeq" id="WP_006988446.1">
    <property type="nucleotide sequence ID" value="NZ_JH594606.1"/>
</dbReference>
<protein>
    <submittedName>
        <fullName evidence="1">Uncharacterized protein</fullName>
    </submittedName>
</protein>
<reference evidence="2" key="1">
    <citation type="journal article" date="2012" name="Stand. Genomic Sci.">
        <title>Genome sequence of the Antarctic rhodopsins-containing flavobacterium Gillisia limnaea type strain (R-8282(T)).</title>
        <authorList>
            <person name="Riedel T."/>
            <person name="Held B."/>
            <person name="Nolan M."/>
            <person name="Lucas S."/>
            <person name="Lapidus A."/>
            <person name="Tice H."/>
            <person name="Del Rio T.G."/>
            <person name="Cheng J.F."/>
            <person name="Han C."/>
            <person name="Tapia R."/>
            <person name="Goodwin L.A."/>
            <person name="Pitluck S."/>
            <person name="Liolios K."/>
            <person name="Mavromatis K."/>
            <person name="Pagani I."/>
            <person name="Ivanova N."/>
            <person name="Mikhailova N."/>
            <person name="Pati A."/>
            <person name="Chen A."/>
            <person name="Palaniappan K."/>
            <person name="Land M."/>
            <person name="Rohde M."/>
            <person name="Tindall B.J."/>
            <person name="Detter J.C."/>
            <person name="Goker M."/>
            <person name="Bristow J."/>
            <person name="Eisen J.A."/>
            <person name="Markowitz V."/>
            <person name="Hugenholtz P."/>
            <person name="Kyrpides N.C."/>
            <person name="Klenk H.P."/>
            <person name="Woyke T."/>
        </authorList>
    </citation>
    <scope>NUCLEOTIDE SEQUENCE [LARGE SCALE GENOMIC DNA]</scope>
    <source>
        <strain evidence="2">DSM 15749 / LMG 21470 / R-8282</strain>
    </source>
</reference>
<accession>H2BXX1</accession>
<gene>
    <name evidence="1" type="ORF">Gilli_1480</name>
</gene>
<sequence>MQSKEEYTMWIRSQDKKHLVKCTSFSLARNWGGKKKNAIVGSVSNASWLGKDVVLGLYDTNEIALNELTRLQTELINNSDVYEMN</sequence>